<dbReference type="PROSITE" id="PS50878">
    <property type="entry name" value="RT_POL"/>
    <property type="match status" value="1"/>
</dbReference>
<dbReference type="AlphaFoldDB" id="A0A9Q1BAI4"/>
<protein>
    <submittedName>
        <fullName evidence="2">RNA-directed DNA polymerase from mobile element jockey</fullName>
    </submittedName>
</protein>
<keyword evidence="2" id="KW-0808">Transferase</keyword>
<dbReference type="InterPro" id="IPR005135">
    <property type="entry name" value="Endo/exonuclease/phosphatase"/>
</dbReference>
<evidence type="ECO:0000313" key="2">
    <source>
        <dbReference type="EMBL" id="KAJ8020766.1"/>
    </source>
</evidence>
<organism evidence="2 3">
    <name type="scientific">Holothuria leucospilota</name>
    <name type="common">Black long sea cucumber</name>
    <name type="synonym">Mertensiothuria leucospilota</name>
    <dbReference type="NCBI Taxonomy" id="206669"/>
    <lineage>
        <taxon>Eukaryota</taxon>
        <taxon>Metazoa</taxon>
        <taxon>Echinodermata</taxon>
        <taxon>Eleutherozoa</taxon>
        <taxon>Echinozoa</taxon>
        <taxon>Holothuroidea</taxon>
        <taxon>Aspidochirotacea</taxon>
        <taxon>Aspidochirotida</taxon>
        <taxon>Holothuriidae</taxon>
        <taxon>Holothuria</taxon>
    </lineage>
</organism>
<dbReference type="InterPro" id="IPR000477">
    <property type="entry name" value="RT_dom"/>
</dbReference>
<dbReference type="SUPFAM" id="SSF56219">
    <property type="entry name" value="DNase I-like"/>
    <property type="match status" value="1"/>
</dbReference>
<dbReference type="PANTHER" id="PTHR46670:SF3">
    <property type="entry name" value="ENDONUCLEASE_EXONUCLEASE_PHOSPHATASE DOMAIN-CONTAINING PROTEIN"/>
    <property type="match status" value="1"/>
</dbReference>
<evidence type="ECO:0000313" key="3">
    <source>
        <dbReference type="Proteomes" id="UP001152320"/>
    </source>
</evidence>
<dbReference type="CDD" id="cd01650">
    <property type="entry name" value="RT_nLTR_like"/>
    <property type="match status" value="1"/>
</dbReference>
<keyword evidence="2" id="KW-0548">Nucleotidyltransferase</keyword>
<dbReference type="EMBL" id="JAIZAY010000022">
    <property type="protein sequence ID" value="KAJ8020766.1"/>
    <property type="molecule type" value="Genomic_DNA"/>
</dbReference>
<comment type="caution">
    <text evidence="2">The sequence shown here is derived from an EMBL/GenBank/DDBJ whole genome shotgun (WGS) entry which is preliminary data.</text>
</comment>
<dbReference type="Gene3D" id="3.60.10.10">
    <property type="entry name" value="Endonuclease/exonuclease/phosphatase"/>
    <property type="match status" value="1"/>
</dbReference>
<evidence type="ECO:0000259" key="1">
    <source>
        <dbReference type="PROSITE" id="PS50878"/>
    </source>
</evidence>
<dbReference type="Proteomes" id="UP001152320">
    <property type="component" value="Chromosome 22"/>
</dbReference>
<dbReference type="InterPro" id="IPR036691">
    <property type="entry name" value="Endo/exonu/phosph_ase_sf"/>
</dbReference>
<feature type="domain" description="Reverse transcriptase" evidence="1">
    <location>
        <begin position="580"/>
        <end position="857"/>
    </location>
</feature>
<dbReference type="Pfam" id="PF00078">
    <property type="entry name" value="RVT_1"/>
    <property type="match status" value="1"/>
</dbReference>
<keyword evidence="2" id="KW-0695">RNA-directed DNA polymerase</keyword>
<dbReference type="OrthoDB" id="10067249at2759"/>
<keyword evidence="3" id="KW-1185">Reference proteome</keyword>
<gene>
    <name evidence="2" type="ORF">HOLleu_40445</name>
</gene>
<sequence length="1049" mass="118470">MISNDNPFRPVKRFVYSRNQLYSIRRRQCVPPLQQDTIDTPKAHTIWRFRGNRGGSHVRRSISTIVSFRGCYATSQLRNPNALGSEDRQTVRVAVRPSPLLLDFGLINARSVKNKEVVLVDYIIDHNLDLLGITETWLSTGDRDNVDLGRLKPAGFEFRHVPRLSGRGGGLALIYRQSLTVNVERVDGFTSFECMVCNVSSNGKPCRIYIIYAPPPIRRLFIDEFSLFLENMPVSSSNVILAGDFNCHVNDIQNSTASALIDAAQTVGFTQHVRGATHVSGNTLDLVFSRLCENIIADVVTDSLQISDHYPVLSKLNMAKPSHPVHNFSYRELNKIKVADFIRDIESSTLCSPVMSVTGVDELVHIFDSVLKSILDKHAPLISRSVRLRPNTEWYNDDIRRAKSLRRKYERLWCKSGLHVHKELYNSQRKLVNELMTSAKKDYFSTLIHNCGTDQRKLFGVVNQLLSRDKQLDLPNHVSMQSLCDDFGNFFKQKIDKIQSAFTHVSDNKLSNNLNGSDVNRNIFSATSKFDCFSIISESDTHKLVLSMKSKSCGLDPIPVRLLKTCIEPLLPFLTNIINMSLSTGTFPVSFKRAQVRPILKKQSLDKNSCENYRPISNLPFLAKLLEKIVSIQFQTYLSQNQLFEPLQSAYRYGCSVETALTKVQNDILSSLDDKRIVMMSLLDLSAAFDTVHHGMLLDRLISRYVVNVSALTWFKSYLRDRCQRVHFNGVQGSSFSLECGVPQGSVLGPLLFSLYTAPVGDIIRVCGMKYHMYADDTQVYIPCCPSDSVRSCAALESCLMKVSDWMFSNRLKLNHSKTEFIIFRSRHANVPEDLNLHISDVCITPSDQVRNLGVIFDNHMTMTAHVKNVCSSAMTCVRYLGKIRPYLSNDAAKSVAHALITSKVDNCNSLLAGLPVSTLNPIQRIINITARVVSRCPKLTNVTTLLNSLHWLPVESRIRFKVMLILYKSLNGNAPYIKEPVQPYQTRPGLRSASKQFLLVPRTFTSYGDRSFAVFACKSYNNLPLEIRNSPTVNCFKSRLKTYLFGSL</sequence>
<dbReference type="GO" id="GO:0003964">
    <property type="term" value="F:RNA-directed DNA polymerase activity"/>
    <property type="evidence" value="ECO:0007669"/>
    <property type="project" value="UniProtKB-KW"/>
</dbReference>
<name>A0A9Q1BAI4_HOLLE</name>
<proteinExistence type="predicted"/>
<dbReference type="PANTHER" id="PTHR46670">
    <property type="entry name" value="ENDO/EXONUCLEASE/PHOSPHATASE DOMAIN-CONTAINING PROTEIN"/>
    <property type="match status" value="1"/>
</dbReference>
<accession>A0A9Q1BAI4</accession>
<dbReference type="InterPro" id="IPR043502">
    <property type="entry name" value="DNA/RNA_pol_sf"/>
</dbReference>
<dbReference type="SUPFAM" id="SSF56672">
    <property type="entry name" value="DNA/RNA polymerases"/>
    <property type="match status" value="1"/>
</dbReference>
<dbReference type="Pfam" id="PF03372">
    <property type="entry name" value="Exo_endo_phos"/>
    <property type="match status" value="1"/>
</dbReference>
<reference evidence="2" key="1">
    <citation type="submission" date="2021-10" db="EMBL/GenBank/DDBJ databases">
        <title>Tropical sea cucumber genome reveals ecological adaptation and Cuvierian tubules defense mechanism.</title>
        <authorList>
            <person name="Chen T."/>
        </authorList>
    </citation>
    <scope>NUCLEOTIDE SEQUENCE</scope>
    <source>
        <strain evidence="2">Nanhai2018</strain>
        <tissue evidence="2">Muscle</tissue>
    </source>
</reference>